<evidence type="ECO:0000256" key="6">
    <source>
        <dbReference type="ARBA" id="ARBA00022703"/>
    </source>
</evidence>
<accession>C7G2R7</accession>
<sequence length="73" mass="8238">MGGKWSKSSIVGWPAVRERIRQTPARADERRRQNPAAAEGVGPVSQDLARHGAAILTILPVSGWKRKQRRRRR</sequence>
<protein>
    <submittedName>
        <fullName evidence="15">Nef</fullName>
    </submittedName>
</protein>
<evidence type="ECO:0000256" key="8">
    <source>
        <dbReference type="ARBA" id="ARBA00022844"/>
    </source>
</evidence>
<keyword evidence="11" id="KW-0472">Membrane</keyword>
<evidence type="ECO:0000256" key="13">
    <source>
        <dbReference type="ARBA" id="ARBA00023288"/>
    </source>
</evidence>
<organismHost>
    <name type="scientific">Homo sapiens</name>
    <name type="common">Human</name>
    <dbReference type="NCBI Taxonomy" id="9606"/>
</organismHost>
<dbReference type="EMBL" id="AB485664">
    <property type="protein sequence ID" value="BAH97648.1"/>
    <property type="molecule type" value="Genomic_DNA"/>
</dbReference>
<keyword evidence="8" id="KW-0946">Virion</keyword>
<evidence type="ECO:0000256" key="1">
    <source>
        <dbReference type="ARBA" id="ARBA00022511"/>
    </source>
</evidence>
<keyword evidence="6" id="KW-0053">Apoptosis</keyword>
<evidence type="ECO:0000256" key="3">
    <source>
        <dbReference type="ARBA" id="ARBA00022525"/>
    </source>
</evidence>
<evidence type="ECO:0000256" key="7">
    <source>
        <dbReference type="ARBA" id="ARBA00022707"/>
    </source>
</evidence>
<evidence type="ECO:0000256" key="10">
    <source>
        <dbReference type="ARBA" id="ARBA00023026"/>
    </source>
</evidence>
<evidence type="ECO:0000256" key="14">
    <source>
        <dbReference type="SAM" id="MobiDB-lite"/>
    </source>
</evidence>
<evidence type="ECO:0000313" key="16">
    <source>
        <dbReference type="Proteomes" id="UP000180803"/>
    </source>
</evidence>
<feature type="compositionally biased region" description="Basic and acidic residues" evidence="14">
    <location>
        <begin position="16"/>
        <end position="32"/>
    </location>
</feature>
<dbReference type="GO" id="GO:0044423">
    <property type="term" value="C:virion component"/>
    <property type="evidence" value="ECO:0007669"/>
    <property type="project" value="UniProtKB-KW"/>
</dbReference>
<keyword evidence="12" id="KW-0899">Viral immunoevasion</keyword>
<feature type="region of interest" description="Disordered" evidence="14">
    <location>
        <begin position="1"/>
        <end position="46"/>
    </location>
</feature>
<evidence type="ECO:0000256" key="2">
    <source>
        <dbReference type="ARBA" id="ARBA00022518"/>
    </source>
</evidence>
<gene>
    <name evidence="15" type="primary">nef</name>
</gene>
<keyword evidence="13" id="KW-0449">Lipoprotein</keyword>
<keyword evidence="5" id="KW-0945">Host-virus interaction</keyword>
<keyword evidence="4" id="KW-0597">Phosphoprotein</keyword>
<evidence type="ECO:0000256" key="5">
    <source>
        <dbReference type="ARBA" id="ARBA00022581"/>
    </source>
</evidence>
<evidence type="ECO:0000256" key="12">
    <source>
        <dbReference type="ARBA" id="ARBA00023280"/>
    </source>
</evidence>
<proteinExistence type="predicted"/>
<dbReference type="Proteomes" id="UP000180803">
    <property type="component" value="Genome"/>
</dbReference>
<organism evidence="15 16">
    <name type="scientific">Human immunodeficiency virus type 1</name>
    <name type="common">HIV-1</name>
    <dbReference type="NCBI Taxonomy" id="11676"/>
    <lineage>
        <taxon>Viruses</taxon>
        <taxon>Riboviria</taxon>
        <taxon>Pararnavirae</taxon>
        <taxon>Artverviricota</taxon>
        <taxon>Revtraviricetes</taxon>
        <taxon>Ortervirales</taxon>
        <taxon>Retroviridae</taxon>
        <taxon>Orthoretrovirinae</taxon>
        <taxon>Lentivirus</taxon>
        <taxon>Lentivirus humimdef1</taxon>
    </lineage>
</organism>
<evidence type="ECO:0000256" key="9">
    <source>
        <dbReference type="ARBA" id="ARBA00022870"/>
    </source>
</evidence>
<name>C7G2R7_HV1</name>
<keyword evidence="10" id="KW-0843">Virulence</keyword>
<keyword evidence="9" id="KW-1043">Host membrane</keyword>
<evidence type="ECO:0000256" key="11">
    <source>
        <dbReference type="ARBA" id="ARBA00023136"/>
    </source>
</evidence>
<keyword evidence="2" id="KW-0244">Early protein</keyword>
<keyword evidence="3" id="KW-0964">Secreted</keyword>
<keyword evidence="7" id="KW-0519">Myristate</keyword>
<evidence type="ECO:0000256" key="4">
    <source>
        <dbReference type="ARBA" id="ARBA00022553"/>
    </source>
</evidence>
<keyword evidence="1" id="KW-1032">Host cell membrane</keyword>
<reference evidence="15 16" key="1">
    <citation type="submission" date="2009-02" db="EMBL/GenBank/DDBJ databases">
        <title>A comprehensive panel of infectious molecular clones derived from HIV isolates of BBI subtype infectivity panel.</title>
        <authorList>
            <person name="Takekawa N."/>
            <person name="Takeda S."/>
            <person name="Uchiyama C."/>
            <person name="Tatsumi M."/>
        </authorList>
    </citation>
    <scope>NUCLEOTIDE SEQUENCE [LARGE SCALE GENOMIC DNA]</scope>
    <source>
        <strain evidence="15">BCF-KITA</strain>
    </source>
</reference>
<evidence type="ECO:0000313" key="15">
    <source>
        <dbReference type="EMBL" id="BAH97648.1"/>
    </source>
</evidence>
<dbReference type="Gene3D" id="4.10.890.10">
    <property type="entry name" value="HIV 1 nef anchor domain"/>
    <property type="match status" value="1"/>
</dbReference>
<dbReference type="InterPro" id="IPR027480">
    <property type="entry name" value="HIV-1_Nef_anchor_sf"/>
</dbReference>